<sequence length="79" mass="9403">MKILLELDNNLMYDLINLYAKSCDKETGKIVISKEKLINLELQMKTFIEINLANIKNYYVCKKKTETIYMHILKLRMES</sequence>
<dbReference type="RefSeq" id="WP_144299174.1">
    <property type="nucleotide sequence ID" value="NZ_CP045670.1"/>
</dbReference>
<reference evidence="1 2" key="1">
    <citation type="submission" date="2020-09" db="EMBL/GenBank/DDBJ databases">
        <title>Characterization of Treponema spp. from bovine digital dermatitis in Korea.</title>
        <authorList>
            <person name="Espiritu H.M."/>
            <person name="Cho Y.I."/>
            <person name="Mamuad L."/>
        </authorList>
    </citation>
    <scope>NUCLEOTIDE SEQUENCE [LARGE SCALE GENOMIC DNA]</scope>
    <source>
        <strain evidence="1 2">KS1</strain>
    </source>
</reference>
<evidence type="ECO:0000313" key="2">
    <source>
        <dbReference type="Proteomes" id="UP000593915"/>
    </source>
</evidence>
<dbReference type="AlphaFoldDB" id="A0A7S7AXT1"/>
<dbReference type="GeneID" id="301088830"/>
<accession>A0A7S7AXT1</accession>
<gene>
    <name evidence="1" type="ORF">IFE08_06025</name>
</gene>
<proteinExistence type="predicted"/>
<protein>
    <submittedName>
        <fullName evidence="1">Uncharacterized protein</fullName>
    </submittedName>
</protein>
<evidence type="ECO:0000313" key="1">
    <source>
        <dbReference type="EMBL" id="QOW61911.1"/>
    </source>
</evidence>
<dbReference type="EMBL" id="CP061839">
    <property type="protein sequence ID" value="QOW61911.1"/>
    <property type="molecule type" value="Genomic_DNA"/>
</dbReference>
<organism evidence="1 2">
    <name type="scientific">Treponema pedis</name>
    <dbReference type="NCBI Taxonomy" id="409322"/>
    <lineage>
        <taxon>Bacteria</taxon>
        <taxon>Pseudomonadati</taxon>
        <taxon>Spirochaetota</taxon>
        <taxon>Spirochaetia</taxon>
        <taxon>Spirochaetales</taxon>
        <taxon>Treponemataceae</taxon>
        <taxon>Treponema</taxon>
    </lineage>
</organism>
<dbReference type="Proteomes" id="UP000593915">
    <property type="component" value="Chromosome"/>
</dbReference>
<name>A0A7S7AXT1_9SPIR</name>